<evidence type="ECO:0000313" key="3">
    <source>
        <dbReference type="EMBL" id="APV37705.1"/>
    </source>
</evidence>
<organism evidence="3 4">
    <name type="scientific">Acinetobacter soli</name>
    <dbReference type="NCBI Taxonomy" id="487316"/>
    <lineage>
        <taxon>Bacteria</taxon>
        <taxon>Pseudomonadati</taxon>
        <taxon>Pseudomonadota</taxon>
        <taxon>Gammaproteobacteria</taxon>
        <taxon>Moraxellales</taxon>
        <taxon>Moraxellaceae</taxon>
        <taxon>Acinetobacter</taxon>
    </lineage>
</organism>
<dbReference type="KEGG" id="asol:BEN76_16795"/>
<gene>
    <name evidence="3" type="ORF">BEN76_16795</name>
</gene>
<feature type="region of interest" description="Disordered" evidence="1">
    <location>
        <begin position="52"/>
        <end position="139"/>
    </location>
</feature>
<dbReference type="Proteomes" id="UP000185674">
    <property type="component" value="Plasmid pGFJ2"/>
</dbReference>
<sequence length="666" mass="72088">MAQLLNLNTDAHGFIIGDSRLKQIADGVEKTRDNTQIIVELLTNSFKKSIEAEGDKTRRTIRRAATDTTVQNPISPKPTAREASPNADNSPTTNQGRGRSSFVGPRAIEATQTAGDRARKDRERDHRGRFIGANGDKAETESVLSKINATLSDMRGLSGDSRGYDPTIDALGELKDFVAPIGSVFSKMSTRAVGLFRGRLRKRRNEEVLPEEQVRANRNNEKNDKERNKLLRRLIEAVMRKNGTGSSGFSSLLGSLTKGGGKTLLKRIPLLGLLFGGGMLANDWGGLDSAGKGKGLGEIGGGAAGAALGSFFGPVGTVAGGALGMYLGGIFGRKVGEWTDGLKREDFGKIFEKLLKDLVAGTFSFASNPVGTLRNGASSLWETVEQGAYDLTSGRIGSDVNSPIGKNTTEKQVSIYNSMRKAGFSKNQAIALTASVGRENDYNDNNLFGTHYDAANGAKNMGMISWQGDRQKKLQQFMSKRGLIDKSGNIIKGQASLDAQAEFMKWEIDNDPKYTQVKDYLAKNPNASREDLARVFGKGYVKWAYGQDVLKNGKSFDWRKHLGKEYNYSKNLENSVSDSKPASTEIPKSLARPAASTQAVVNPKGAEITPSIQVPKITPDISKIGTKKDTTQKIVMPNQDSIISQNVSDRSLAHILTGGIGFIQNQ</sequence>
<reference evidence="3 4" key="1">
    <citation type="submission" date="2016-08" db="EMBL/GenBank/DDBJ databases">
        <title>Complete genome sequence of Acinetobacter baylyi strain GFJ2.</title>
        <authorList>
            <person name="Tabata M."/>
            <person name="Kuboki S."/>
            <person name="Gibu N."/>
            <person name="Kinouchi Y."/>
            <person name="Vangnai A."/>
            <person name="Kasai D."/>
            <person name="Fukuda M."/>
        </authorList>
    </citation>
    <scope>NUCLEOTIDE SEQUENCE [LARGE SCALE GENOMIC DNA]</scope>
    <source>
        <strain evidence="3 4">GFJ2</strain>
        <plasmid evidence="4">Plasmid pgfj2</plasmid>
    </source>
</reference>
<evidence type="ECO:0000313" key="4">
    <source>
        <dbReference type="Proteomes" id="UP000185674"/>
    </source>
</evidence>
<feature type="compositionally biased region" description="Basic and acidic residues" evidence="1">
    <location>
        <begin position="116"/>
        <end position="128"/>
    </location>
</feature>
<feature type="compositionally biased region" description="Polar residues" evidence="1">
    <location>
        <begin position="86"/>
        <end position="98"/>
    </location>
</feature>
<feature type="domain" description="Phage tail lysozyme" evidence="2">
    <location>
        <begin position="412"/>
        <end position="544"/>
    </location>
</feature>
<evidence type="ECO:0000256" key="1">
    <source>
        <dbReference type="SAM" id="MobiDB-lite"/>
    </source>
</evidence>
<keyword evidence="3" id="KW-0614">Plasmid</keyword>
<geneLocation type="plasmid" evidence="4">
    <name>pgfj2</name>
</geneLocation>
<dbReference type="Gene3D" id="1.10.530.10">
    <property type="match status" value="1"/>
</dbReference>
<dbReference type="InterPro" id="IPR041219">
    <property type="entry name" value="Phage_lysozyme2"/>
</dbReference>
<accession>A0A1P8ENF4</accession>
<dbReference type="Pfam" id="PF18013">
    <property type="entry name" value="Phage_lysozyme2"/>
    <property type="match status" value="1"/>
</dbReference>
<protein>
    <recommendedName>
        <fullName evidence="2">Phage tail lysozyme domain-containing protein</fullName>
    </recommendedName>
</protein>
<dbReference type="AlphaFoldDB" id="A0A1P8ENF4"/>
<evidence type="ECO:0000259" key="2">
    <source>
        <dbReference type="Pfam" id="PF18013"/>
    </source>
</evidence>
<proteinExistence type="predicted"/>
<dbReference type="RefSeq" id="WP_076033713.1">
    <property type="nucleotide sequence ID" value="NZ_CP016898.1"/>
</dbReference>
<dbReference type="EMBL" id="CP016898">
    <property type="protein sequence ID" value="APV37705.1"/>
    <property type="molecule type" value="Genomic_DNA"/>
</dbReference>
<name>A0A1P8ENF4_9GAMM</name>